<sequence length="55" mass="6223">QIHKRVDFQRNVLQFYGIENEVTDADGGTLNAYLKLDKYRLALQLASAVKGCLKP</sequence>
<dbReference type="AlphaFoldDB" id="A0A9N9IZQ1"/>
<accession>A0A9N9IZQ1</accession>
<dbReference type="Proteomes" id="UP000789570">
    <property type="component" value="Unassembled WGS sequence"/>
</dbReference>
<keyword evidence="2" id="KW-1185">Reference proteome</keyword>
<reference evidence="1" key="1">
    <citation type="submission" date="2021-06" db="EMBL/GenBank/DDBJ databases">
        <authorList>
            <person name="Kallberg Y."/>
            <person name="Tangrot J."/>
            <person name="Rosling A."/>
        </authorList>
    </citation>
    <scope>NUCLEOTIDE SEQUENCE</scope>
    <source>
        <strain evidence="1">UK204</strain>
    </source>
</reference>
<proteinExistence type="predicted"/>
<dbReference type="EMBL" id="CAJVPQ010020064">
    <property type="protein sequence ID" value="CAG8755397.1"/>
    <property type="molecule type" value="Genomic_DNA"/>
</dbReference>
<protein>
    <submittedName>
        <fullName evidence="1">13779_t:CDS:1</fullName>
    </submittedName>
</protein>
<gene>
    <name evidence="1" type="ORF">FCALED_LOCUS16582</name>
</gene>
<evidence type="ECO:0000313" key="1">
    <source>
        <dbReference type="EMBL" id="CAG8755397.1"/>
    </source>
</evidence>
<organism evidence="1 2">
    <name type="scientific">Funneliformis caledonium</name>
    <dbReference type="NCBI Taxonomy" id="1117310"/>
    <lineage>
        <taxon>Eukaryota</taxon>
        <taxon>Fungi</taxon>
        <taxon>Fungi incertae sedis</taxon>
        <taxon>Mucoromycota</taxon>
        <taxon>Glomeromycotina</taxon>
        <taxon>Glomeromycetes</taxon>
        <taxon>Glomerales</taxon>
        <taxon>Glomeraceae</taxon>
        <taxon>Funneliformis</taxon>
    </lineage>
</organism>
<feature type="non-terminal residue" evidence="1">
    <location>
        <position position="55"/>
    </location>
</feature>
<comment type="caution">
    <text evidence="1">The sequence shown here is derived from an EMBL/GenBank/DDBJ whole genome shotgun (WGS) entry which is preliminary data.</text>
</comment>
<evidence type="ECO:0000313" key="2">
    <source>
        <dbReference type="Proteomes" id="UP000789570"/>
    </source>
</evidence>
<name>A0A9N9IZQ1_9GLOM</name>